<feature type="transmembrane region" description="Helical" evidence="1">
    <location>
        <begin position="58"/>
        <end position="79"/>
    </location>
</feature>
<dbReference type="EMBL" id="JBANRG010000060">
    <property type="protein sequence ID" value="KAK7442063.1"/>
    <property type="molecule type" value="Genomic_DNA"/>
</dbReference>
<feature type="transmembrane region" description="Helical" evidence="1">
    <location>
        <begin position="468"/>
        <end position="490"/>
    </location>
</feature>
<evidence type="ECO:0000256" key="1">
    <source>
        <dbReference type="SAM" id="Phobius"/>
    </source>
</evidence>
<accession>A0ABR1IVA0</accession>
<keyword evidence="3" id="KW-1185">Reference proteome</keyword>
<feature type="transmembrane region" description="Helical" evidence="1">
    <location>
        <begin position="257"/>
        <end position="280"/>
    </location>
</feature>
<reference evidence="2 3" key="1">
    <citation type="submission" date="2024-01" db="EMBL/GenBank/DDBJ databases">
        <title>A draft genome for the cacao thread blight pathogen Marasmiellus scandens.</title>
        <authorList>
            <person name="Baruah I.K."/>
            <person name="Leung J."/>
            <person name="Bukari Y."/>
            <person name="Amoako-Attah I."/>
            <person name="Meinhardt L.W."/>
            <person name="Bailey B.A."/>
            <person name="Cohen S.P."/>
        </authorList>
    </citation>
    <scope>NUCLEOTIDE SEQUENCE [LARGE SCALE GENOMIC DNA]</scope>
    <source>
        <strain evidence="2 3">GH-19</strain>
    </source>
</reference>
<dbReference type="PANTHER" id="PTHR35043:SF7">
    <property type="entry name" value="TRANSCRIPTION FACTOR DOMAIN-CONTAINING PROTEIN"/>
    <property type="match status" value="1"/>
</dbReference>
<dbReference type="Proteomes" id="UP001498398">
    <property type="component" value="Unassembled WGS sequence"/>
</dbReference>
<feature type="transmembrane region" description="Helical" evidence="1">
    <location>
        <begin position="434"/>
        <end position="456"/>
    </location>
</feature>
<name>A0ABR1IVA0_9AGAR</name>
<feature type="transmembrane region" description="Helical" evidence="1">
    <location>
        <begin position="20"/>
        <end position="38"/>
    </location>
</feature>
<proteinExistence type="predicted"/>
<keyword evidence="1" id="KW-1133">Transmembrane helix</keyword>
<evidence type="ECO:0000313" key="3">
    <source>
        <dbReference type="Proteomes" id="UP001498398"/>
    </source>
</evidence>
<protein>
    <submittedName>
        <fullName evidence="2">Uncharacterized protein</fullName>
    </submittedName>
</protein>
<sequence>MSNPPFKIYEDPDGRGTYGLISGCITTLFLCVWTAVHLDVPTPTFKGIPQFWRKGKWVMLGMLAPELLLFTACLQYWSARSIQREAEKLEKQSQSTIRRVWAWLSLHLCRAWSWFESYLCRAWTWIQERLRLPHTWKWTPLDEDEAEKLQFDPDHDFLYRKFSWTSVHSFYACMGGFAFDLGSSTKHDTFLPENQTRVTLTAAGVKFLMKYSPEIVPDISREDIMDKSKADGLAKLLVCLQAIWFCVQFIARVQQNLPFSLLELNTFAHAVCVLVSYYLWWKKPFDVGEPTLISCEVNGTYLNTKARQACAFMYVLSSAIPSDHSSEQADSGDIVTDLFHYVTPPISEFLNQDPKRDPSSKSQDYQLRMELAYQWTQQHPSFEWKAEGSDLPVTRDFGGDYNHALVVIQNKMAMRDLMGLRWRDLATLWQDPYILLRSVCFCFIAAAYGAVHASAWNLSFPTSIERIIWRWSAVLVASLAFSVPIAQVCFRTEFWEARKEKILWRFLVWVLVIPGISTLYSLARLYIVAESLRQVFYLSPEVFREASLAKYLPHFS</sequence>
<feature type="transmembrane region" description="Helical" evidence="1">
    <location>
        <begin position="502"/>
        <end position="523"/>
    </location>
</feature>
<gene>
    <name evidence="2" type="ORF">VKT23_016339</name>
</gene>
<evidence type="ECO:0000313" key="2">
    <source>
        <dbReference type="EMBL" id="KAK7442063.1"/>
    </source>
</evidence>
<organism evidence="2 3">
    <name type="scientific">Marasmiellus scandens</name>
    <dbReference type="NCBI Taxonomy" id="2682957"/>
    <lineage>
        <taxon>Eukaryota</taxon>
        <taxon>Fungi</taxon>
        <taxon>Dikarya</taxon>
        <taxon>Basidiomycota</taxon>
        <taxon>Agaricomycotina</taxon>
        <taxon>Agaricomycetes</taxon>
        <taxon>Agaricomycetidae</taxon>
        <taxon>Agaricales</taxon>
        <taxon>Marasmiineae</taxon>
        <taxon>Omphalotaceae</taxon>
        <taxon>Marasmiellus</taxon>
    </lineage>
</organism>
<dbReference type="PANTHER" id="PTHR35043">
    <property type="entry name" value="TRANSCRIPTION FACTOR DOMAIN-CONTAINING PROTEIN"/>
    <property type="match status" value="1"/>
</dbReference>
<keyword evidence="1" id="KW-0472">Membrane</keyword>
<keyword evidence="1" id="KW-0812">Transmembrane</keyword>
<comment type="caution">
    <text evidence="2">The sequence shown here is derived from an EMBL/GenBank/DDBJ whole genome shotgun (WGS) entry which is preliminary data.</text>
</comment>